<evidence type="ECO:0000313" key="4">
    <source>
        <dbReference type="Proteomes" id="UP000784435"/>
    </source>
</evidence>
<dbReference type="SUPFAM" id="SSF56529">
    <property type="entry name" value="FAH"/>
    <property type="match status" value="1"/>
</dbReference>
<dbReference type="InterPro" id="IPR050772">
    <property type="entry name" value="Hydratase-Decarb/MhpD_sf"/>
</dbReference>
<protein>
    <submittedName>
        <fullName evidence="3">Fumarylacetoacetate hydrolase family protein</fullName>
    </submittedName>
</protein>
<keyword evidence="3" id="KW-0378">Hydrolase</keyword>
<dbReference type="Pfam" id="PF01557">
    <property type="entry name" value="FAA_hydrolase"/>
    <property type="match status" value="1"/>
</dbReference>
<dbReference type="Gene3D" id="3.90.850.10">
    <property type="entry name" value="Fumarylacetoacetase-like, C-terminal domain"/>
    <property type="match status" value="1"/>
</dbReference>
<feature type="domain" description="Fumarylacetoacetase-like C-terminal" evidence="2">
    <location>
        <begin position="90"/>
        <end position="272"/>
    </location>
</feature>
<organism evidence="3 4">
    <name type="scientific">Brevibacterium senegalense</name>
    <dbReference type="NCBI Taxonomy" id="1033736"/>
    <lineage>
        <taxon>Bacteria</taxon>
        <taxon>Bacillati</taxon>
        <taxon>Actinomycetota</taxon>
        <taxon>Actinomycetes</taxon>
        <taxon>Micrococcales</taxon>
        <taxon>Brevibacteriaceae</taxon>
        <taxon>Brevibacterium</taxon>
    </lineage>
</organism>
<evidence type="ECO:0000259" key="2">
    <source>
        <dbReference type="Pfam" id="PF01557"/>
    </source>
</evidence>
<evidence type="ECO:0000256" key="1">
    <source>
        <dbReference type="ARBA" id="ARBA00023239"/>
    </source>
</evidence>
<name>A0A921MBN5_9MICO</name>
<dbReference type="PANTHER" id="PTHR30143:SF0">
    <property type="entry name" value="2-KETO-4-PENTENOATE HYDRATASE"/>
    <property type="match status" value="1"/>
</dbReference>
<dbReference type="InterPro" id="IPR036663">
    <property type="entry name" value="Fumarylacetoacetase_C_sf"/>
</dbReference>
<dbReference type="EMBL" id="DYUK01000032">
    <property type="protein sequence ID" value="HJG79085.1"/>
    <property type="molecule type" value="Genomic_DNA"/>
</dbReference>
<dbReference type="PANTHER" id="PTHR30143">
    <property type="entry name" value="ACID HYDRATASE"/>
    <property type="match status" value="1"/>
</dbReference>
<comment type="caution">
    <text evidence="3">The sequence shown here is derived from an EMBL/GenBank/DDBJ whole genome shotgun (WGS) entry which is preliminary data.</text>
</comment>
<accession>A0A921MBN5</accession>
<keyword evidence="1" id="KW-0456">Lyase</keyword>
<dbReference type="Proteomes" id="UP000784435">
    <property type="component" value="Unassembled WGS sequence"/>
</dbReference>
<proteinExistence type="predicted"/>
<reference evidence="3" key="1">
    <citation type="journal article" date="2021" name="PeerJ">
        <title>Extensive microbial diversity within the chicken gut microbiome revealed by metagenomics and culture.</title>
        <authorList>
            <person name="Gilroy R."/>
            <person name="Ravi A."/>
            <person name="Getino M."/>
            <person name="Pursley I."/>
            <person name="Horton D.L."/>
            <person name="Alikhan N.F."/>
            <person name="Baker D."/>
            <person name="Gharbi K."/>
            <person name="Hall N."/>
            <person name="Watson M."/>
            <person name="Adriaenssens E.M."/>
            <person name="Foster-Nyarko E."/>
            <person name="Jarju S."/>
            <person name="Secka A."/>
            <person name="Antonio M."/>
            <person name="Oren A."/>
            <person name="Chaudhuri R.R."/>
            <person name="La Ragione R."/>
            <person name="Hildebrand F."/>
            <person name="Pallen M.J."/>
        </authorList>
    </citation>
    <scope>NUCLEOTIDE SEQUENCE</scope>
    <source>
        <strain evidence="3">ChiGjej5B5-7349</strain>
    </source>
</reference>
<dbReference type="AlphaFoldDB" id="A0A921MBN5"/>
<dbReference type="InterPro" id="IPR011234">
    <property type="entry name" value="Fumarylacetoacetase-like_C"/>
</dbReference>
<sequence length="282" mass="30513">MDVKRGNDETLAACAARITGAYSRGESIAPLTDEHPDLTVADAYAIADLVRQERENAGERVIGWKIGFTNRTIWDQYGVRAPIWGPMYDTTTRPLAQPGDDLRAGEWSLVGLTEPQIEAEIAFRFSAVPRVGADERALLEAIDGVSHSFEIVRCPYPGWTFRPADTMAAAGLHGGLATGAWFAVSEADRDEWARSLGDFSIEIRSDDGTQGTGTGADVLGGPLSALRHFVEESARVHGHVIVRPGDIVTTGTVPRAYPIRPGQHWETRVHGLPLPGLSLHAV</sequence>
<evidence type="ECO:0000313" key="3">
    <source>
        <dbReference type="EMBL" id="HJG79085.1"/>
    </source>
</evidence>
<dbReference type="GO" id="GO:0016787">
    <property type="term" value="F:hydrolase activity"/>
    <property type="evidence" value="ECO:0007669"/>
    <property type="project" value="UniProtKB-KW"/>
</dbReference>
<dbReference type="GO" id="GO:0008684">
    <property type="term" value="F:2-oxopent-4-enoate hydratase activity"/>
    <property type="evidence" value="ECO:0007669"/>
    <property type="project" value="TreeGrafter"/>
</dbReference>
<reference evidence="3" key="2">
    <citation type="submission" date="2021-09" db="EMBL/GenBank/DDBJ databases">
        <authorList>
            <person name="Gilroy R."/>
        </authorList>
    </citation>
    <scope>NUCLEOTIDE SEQUENCE</scope>
    <source>
        <strain evidence="3">ChiGjej5B5-7349</strain>
    </source>
</reference>
<gene>
    <name evidence="3" type="ORF">K8V08_01585</name>
</gene>
<dbReference type="GO" id="GO:0005737">
    <property type="term" value="C:cytoplasm"/>
    <property type="evidence" value="ECO:0007669"/>
    <property type="project" value="TreeGrafter"/>
</dbReference>